<feature type="compositionally biased region" description="Basic and acidic residues" evidence="1">
    <location>
        <begin position="288"/>
        <end position="310"/>
    </location>
</feature>
<dbReference type="Proteomes" id="UP001295740">
    <property type="component" value="Unassembled WGS sequence"/>
</dbReference>
<keyword evidence="4" id="KW-1185">Reference proteome</keyword>
<organism evidence="3 4">
    <name type="scientific">Anthostomella pinea</name>
    <dbReference type="NCBI Taxonomy" id="933095"/>
    <lineage>
        <taxon>Eukaryota</taxon>
        <taxon>Fungi</taxon>
        <taxon>Dikarya</taxon>
        <taxon>Ascomycota</taxon>
        <taxon>Pezizomycotina</taxon>
        <taxon>Sordariomycetes</taxon>
        <taxon>Xylariomycetidae</taxon>
        <taxon>Xylariales</taxon>
        <taxon>Xylariaceae</taxon>
        <taxon>Anthostomella</taxon>
    </lineage>
</organism>
<evidence type="ECO:0000313" key="3">
    <source>
        <dbReference type="EMBL" id="CAJ2513173.1"/>
    </source>
</evidence>
<dbReference type="AlphaFoldDB" id="A0AAI8YQ68"/>
<feature type="region of interest" description="Disordered" evidence="1">
    <location>
        <begin position="279"/>
        <end position="310"/>
    </location>
</feature>
<evidence type="ECO:0000313" key="4">
    <source>
        <dbReference type="Proteomes" id="UP001295740"/>
    </source>
</evidence>
<feature type="chain" id="PRO_5042567734" evidence="2">
    <location>
        <begin position="19"/>
        <end position="528"/>
    </location>
</feature>
<sequence length="528" mass="61039">MRGIANFLSFFSISLIESRLDWLLSPRQGDNDNEGWLDYYCDFELYAGSGPAKGVVCNDKRISEALPADEVDEPKDCSLDLNVPASLIQTVSELSSRHHLKPRLVTTIVRSRLVRHDFTRPFELDEDPKKQDSLTTWIEYLGYEYWWLDKYMRDIQRLEPEHDKLWQQLIDEKMTQPHETRESVRTMASAMQDQNEYDRAREAVQKAESEGRRIYKLTQEDPERLRIPTAKRKSMMRIATEKLLAAKRRFEQIQVRERRRTVFIRGTFDYVDTKGYAARHRPRPTWTRRKESDEEEAHRRSRASRETKPEEAFTAISRTLGITQPVNGARYQAVPGLKGAAKKAMQTRVLSVGSPLGFPDHADIETPSLSEYIHHGNGLVRAVLLVNAKYVWPKDQPTTPTLPQITLNALRHDVTQHGSLGPVDHFMRDVQIHPVISTATATDAHVNLTLRDLHDSLSADVPVTLQCSKFRRIFRKHYASMRYTGPNPKKRSRVTDDHRAWEEDKRERERANKRMMGLGDGSVGLEDE</sequence>
<feature type="region of interest" description="Disordered" evidence="1">
    <location>
        <begin position="482"/>
        <end position="528"/>
    </location>
</feature>
<feature type="signal peptide" evidence="2">
    <location>
        <begin position="1"/>
        <end position="18"/>
    </location>
</feature>
<comment type="caution">
    <text evidence="3">The sequence shown here is derived from an EMBL/GenBank/DDBJ whole genome shotgun (WGS) entry which is preliminary data.</text>
</comment>
<dbReference type="EMBL" id="CAUWAG010000020">
    <property type="protein sequence ID" value="CAJ2513173.1"/>
    <property type="molecule type" value="Genomic_DNA"/>
</dbReference>
<protein>
    <submittedName>
        <fullName evidence="3">Uu.00g012920.m01.CDS01</fullName>
    </submittedName>
</protein>
<name>A0AAI8YQ68_9PEZI</name>
<keyword evidence="2" id="KW-0732">Signal</keyword>
<evidence type="ECO:0000256" key="1">
    <source>
        <dbReference type="SAM" id="MobiDB-lite"/>
    </source>
</evidence>
<reference evidence="3" key="1">
    <citation type="submission" date="2023-10" db="EMBL/GenBank/DDBJ databases">
        <authorList>
            <person name="Hackl T."/>
        </authorList>
    </citation>
    <scope>NUCLEOTIDE SEQUENCE</scope>
</reference>
<accession>A0AAI8YQ68</accession>
<feature type="compositionally biased region" description="Basic and acidic residues" evidence="1">
    <location>
        <begin position="493"/>
        <end position="512"/>
    </location>
</feature>
<proteinExistence type="predicted"/>
<gene>
    <name evidence="3" type="ORF">KHLLAP_LOCUS13641</name>
</gene>
<evidence type="ECO:0000256" key="2">
    <source>
        <dbReference type="SAM" id="SignalP"/>
    </source>
</evidence>